<dbReference type="Gene3D" id="1.20.1280.50">
    <property type="match status" value="1"/>
</dbReference>
<protein>
    <recommendedName>
        <fullName evidence="1">F-box domain-containing protein</fullName>
    </recommendedName>
</protein>
<evidence type="ECO:0000313" key="3">
    <source>
        <dbReference type="Proteomes" id="UP001152798"/>
    </source>
</evidence>
<dbReference type="OrthoDB" id="10257471at2759"/>
<gene>
    <name evidence="2" type="ORF">NEZAVI_LOCUS9056</name>
</gene>
<dbReference type="SUPFAM" id="SSF81383">
    <property type="entry name" value="F-box domain"/>
    <property type="match status" value="1"/>
</dbReference>
<evidence type="ECO:0000313" key="2">
    <source>
        <dbReference type="EMBL" id="CAH1399647.1"/>
    </source>
</evidence>
<evidence type="ECO:0000259" key="1">
    <source>
        <dbReference type="PROSITE" id="PS50181"/>
    </source>
</evidence>
<organism evidence="2 3">
    <name type="scientific">Nezara viridula</name>
    <name type="common">Southern green stink bug</name>
    <name type="synonym">Cimex viridulus</name>
    <dbReference type="NCBI Taxonomy" id="85310"/>
    <lineage>
        <taxon>Eukaryota</taxon>
        <taxon>Metazoa</taxon>
        <taxon>Ecdysozoa</taxon>
        <taxon>Arthropoda</taxon>
        <taxon>Hexapoda</taxon>
        <taxon>Insecta</taxon>
        <taxon>Pterygota</taxon>
        <taxon>Neoptera</taxon>
        <taxon>Paraneoptera</taxon>
        <taxon>Hemiptera</taxon>
        <taxon>Heteroptera</taxon>
        <taxon>Panheteroptera</taxon>
        <taxon>Pentatomomorpha</taxon>
        <taxon>Pentatomoidea</taxon>
        <taxon>Pentatomidae</taxon>
        <taxon>Pentatominae</taxon>
        <taxon>Nezara</taxon>
    </lineage>
</organism>
<dbReference type="EMBL" id="OV725080">
    <property type="protein sequence ID" value="CAH1399647.1"/>
    <property type="molecule type" value="Genomic_DNA"/>
</dbReference>
<dbReference type="AlphaFoldDB" id="A0A9P0HD70"/>
<reference evidence="2" key="1">
    <citation type="submission" date="2022-01" db="EMBL/GenBank/DDBJ databases">
        <authorList>
            <person name="King R."/>
        </authorList>
    </citation>
    <scope>NUCLEOTIDE SEQUENCE</scope>
</reference>
<dbReference type="InterPro" id="IPR036047">
    <property type="entry name" value="F-box-like_dom_sf"/>
</dbReference>
<proteinExistence type="predicted"/>
<dbReference type="InterPro" id="IPR001810">
    <property type="entry name" value="F-box_dom"/>
</dbReference>
<accession>A0A9P0HD70</accession>
<sequence length="429" mass="50372">MTTNHNFDILVRLPIEIGQNILSHLNGDDLWKIFKVSKAWKAIANDEFLWKKQCLLDDLDINKEPSSDAYSELCRHARIWGEWRWGAVYNWEQNLFLETKLQTEDLAPHYCIATHDRKIALSNGSEIFVYTRENSKIITLHERTFTGCFVREIQMNKDYLVVIRNTCVAVYQTEDYKPYLFCGFVTGQLCIYRDNFPTSSIVFEHSSVEFVLLYENKLWICDYLFIQSTNIVDLSTGVTKKLLFPWKCTLLRAKENVFARSNTLLGVYALSGDKSFDIECLDFSWIRTSKNVLALITDREINTFNRLSGEKIGMIKKSFIDYHTNYKKDVIYGISRAETHYSRVEAVSLLNGNVLWVTKLPGDFHPETRSLLNIFLCYDYIQSRSWYILDARTGKCLYKRRLPKDGRIIYLSDVFWVCQTQEKLIIRFY</sequence>
<dbReference type="Pfam" id="PF12937">
    <property type="entry name" value="F-box-like"/>
    <property type="match status" value="1"/>
</dbReference>
<dbReference type="Proteomes" id="UP001152798">
    <property type="component" value="Chromosome 4"/>
</dbReference>
<name>A0A9P0HD70_NEZVI</name>
<keyword evidence="3" id="KW-1185">Reference proteome</keyword>
<feature type="domain" description="F-box" evidence="1">
    <location>
        <begin position="7"/>
        <end position="53"/>
    </location>
</feature>
<dbReference type="SMART" id="SM00256">
    <property type="entry name" value="FBOX"/>
    <property type="match status" value="1"/>
</dbReference>
<dbReference type="PROSITE" id="PS50181">
    <property type="entry name" value="FBOX"/>
    <property type="match status" value="1"/>
</dbReference>